<evidence type="ECO:0000313" key="3">
    <source>
        <dbReference type="Proteomes" id="UP000030700"/>
    </source>
</evidence>
<dbReference type="Proteomes" id="UP000030700">
    <property type="component" value="Unassembled WGS sequence"/>
</dbReference>
<dbReference type="EMBL" id="DF820457">
    <property type="protein sequence ID" value="GAK51202.1"/>
    <property type="molecule type" value="Genomic_DNA"/>
</dbReference>
<keyword evidence="1" id="KW-1133">Transmembrane helix</keyword>
<gene>
    <name evidence="2" type="ORF">U14_02445</name>
</gene>
<keyword evidence="1" id="KW-0472">Membrane</keyword>
<dbReference type="AlphaFoldDB" id="A0A081BLD6"/>
<protein>
    <submittedName>
        <fullName evidence="2">Uncharacterized protein</fullName>
    </submittedName>
</protein>
<dbReference type="HOGENOM" id="CLU_838524_0_0_0"/>
<evidence type="ECO:0000256" key="1">
    <source>
        <dbReference type="SAM" id="Phobius"/>
    </source>
</evidence>
<keyword evidence="3" id="KW-1185">Reference proteome</keyword>
<name>A0A081BLD6_9BACT</name>
<evidence type="ECO:0000313" key="2">
    <source>
        <dbReference type="EMBL" id="GAK51202.1"/>
    </source>
</evidence>
<proteinExistence type="predicted"/>
<organism evidence="2">
    <name type="scientific">Candidatus Moduliflexus flocculans</name>
    <dbReference type="NCBI Taxonomy" id="1499966"/>
    <lineage>
        <taxon>Bacteria</taxon>
        <taxon>Candidatus Moduliflexota</taxon>
        <taxon>Candidatus Moduliflexia</taxon>
        <taxon>Candidatus Moduliflexales</taxon>
        <taxon>Candidatus Moduliflexaceae</taxon>
    </lineage>
</organism>
<feature type="transmembrane region" description="Helical" evidence="1">
    <location>
        <begin position="81"/>
        <end position="101"/>
    </location>
</feature>
<feature type="transmembrane region" description="Helical" evidence="1">
    <location>
        <begin position="113"/>
        <end position="133"/>
    </location>
</feature>
<sequence length="331" mass="38061">MSRNCAALAGRVRHRRREDADRMFAGDSNRMTEQYDEIQKAQTEQLPWYARLKEYFLPKVQPPANLAVSLVQIAEPRSWRFYLIFLCGFLIFSAIGNFFFALLQNGFAGDWPFLLRLCGSCAGLGLLAYMLFLQEWKRQERSLETSLRMASVPLNAPLRSDARHYRGLITAVDLNRPDAAITPIKFHTNIELSDEKRLKYCWCLIVKEKHIEDKFLDFRMSLSATTGVEFFPVYLNSGSDVHEIYERVDEIYWNDISSKGLKATDVVTDITPGFKTMSVGMALACLMKYDRAVEYVESDKKMGPPDLTSANMVSLDINFFVKQKKHLTRQT</sequence>
<keyword evidence="1" id="KW-0812">Transmembrane</keyword>
<accession>A0A081BLD6</accession>
<dbReference type="STRING" id="1499966.U14_02445"/>
<reference evidence="2" key="1">
    <citation type="journal article" date="2015" name="PeerJ">
        <title>First genomic representation of candidate bacterial phylum KSB3 points to enhanced environmental sensing as a trigger of wastewater bulking.</title>
        <authorList>
            <person name="Sekiguchi Y."/>
            <person name="Ohashi A."/>
            <person name="Parks D.H."/>
            <person name="Yamauchi T."/>
            <person name="Tyson G.W."/>
            <person name="Hugenholtz P."/>
        </authorList>
    </citation>
    <scope>NUCLEOTIDE SEQUENCE [LARGE SCALE GENOMIC DNA]</scope>
</reference>